<dbReference type="PANTHER" id="PTHR22935:SF95">
    <property type="entry name" value="BETA-LACTAMASE-LIKE 1-RELATED"/>
    <property type="match status" value="1"/>
</dbReference>
<dbReference type="InterPro" id="IPR051478">
    <property type="entry name" value="Beta-lactamase-like_AB/R"/>
</dbReference>
<dbReference type="AlphaFoldDB" id="A0A9P9I866"/>
<dbReference type="EMBL" id="JAGMWT010000027">
    <property type="protein sequence ID" value="KAH7110552.1"/>
    <property type="molecule type" value="Genomic_DNA"/>
</dbReference>
<dbReference type="OrthoDB" id="5946976at2759"/>
<protein>
    <submittedName>
        <fullName evidence="5">Beta-lactamase/transpeptidase-like protein</fullName>
    </submittedName>
</protein>
<accession>A0A9P9I866</accession>
<organism evidence="5 6">
    <name type="scientific">Dendryphion nanum</name>
    <dbReference type="NCBI Taxonomy" id="256645"/>
    <lineage>
        <taxon>Eukaryota</taxon>
        <taxon>Fungi</taxon>
        <taxon>Dikarya</taxon>
        <taxon>Ascomycota</taxon>
        <taxon>Pezizomycotina</taxon>
        <taxon>Dothideomycetes</taxon>
        <taxon>Pleosporomycetidae</taxon>
        <taxon>Pleosporales</taxon>
        <taxon>Torulaceae</taxon>
        <taxon>Dendryphion</taxon>
    </lineage>
</organism>
<feature type="domain" description="Beta-lactamase-like ARB-00930-like C-terminal" evidence="4">
    <location>
        <begin position="387"/>
        <end position="521"/>
    </location>
</feature>
<dbReference type="PANTHER" id="PTHR22935">
    <property type="entry name" value="PENICILLIN-BINDING PROTEIN"/>
    <property type="match status" value="1"/>
</dbReference>
<comment type="caution">
    <text evidence="5">The sequence shown here is derived from an EMBL/GenBank/DDBJ whole genome shotgun (WGS) entry which is preliminary data.</text>
</comment>
<evidence type="ECO:0000313" key="6">
    <source>
        <dbReference type="Proteomes" id="UP000700596"/>
    </source>
</evidence>
<evidence type="ECO:0000256" key="1">
    <source>
        <dbReference type="ARBA" id="ARBA00038473"/>
    </source>
</evidence>
<gene>
    <name evidence="5" type="ORF">B0J11DRAFT_203787</name>
</gene>
<reference evidence="5" key="1">
    <citation type="journal article" date="2021" name="Nat. Commun.">
        <title>Genetic determinants of endophytism in the Arabidopsis root mycobiome.</title>
        <authorList>
            <person name="Mesny F."/>
            <person name="Miyauchi S."/>
            <person name="Thiergart T."/>
            <person name="Pickel B."/>
            <person name="Atanasova L."/>
            <person name="Karlsson M."/>
            <person name="Huettel B."/>
            <person name="Barry K.W."/>
            <person name="Haridas S."/>
            <person name="Chen C."/>
            <person name="Bauer D."/>
            <person name="Andreopoulos W."/>
            <person name="Pangilinan J."/>
            <person name="LaButti K."/>
            <person name="Riley R."/>
            <person name="Lipzen A."/>
            <person name="Clum A."/>
            <person name="Drula E."/>
            <person name="Henrissat B."/>
            <person name="Kohler A."/>
            <person name="Grigoriev I.V."/>
            <person name="Martin F.M."/>
            <person name="Hacquard S."/>
        </authorList>
    </citation>
    <scope>NUCLEOTIDE SEQUENCE</scope>
    <source>
        <strain evidence="5">MPI-CAGE-CH-0243</strain>
    </source>
</reference>
<dbReference type="InterPro" id="IPR001466">
    <property type="entry name" value="Beta-lactam-related"/>
</dbReference>
<evidence type="ECO:0000259" key="4">
    <source>
        <dbReference type="Pfam" id="PF26335"/>
    </source>
</evidence>
<feature type="domain" description="Beta-lactamase-related" evidence="3">
    <location>
        <begin position="68"/>
        <end position="365"/>
    </location>
</feature>
<sequence>MKFTMRIVFAHLLWSTFASAGCYEPNVAHPLPDYDREDPLLRNAFALIDVGLALAVADAEFDTTSFSVEITSSKQTLWSRYHTARERNVSRPDIPQVNGDAVYRIASITKAFTVLGLLYQHEANNLSLDDSIDKYIPELQGEKGGSIPWKDITLRSLASQLSGIPRECLFGFDQRCYSHKNLIDAVTSKQPIFAPNQKSTYSNVAYELIGVAVANVAKQSYESYIEDAIFKPLGMTRSYLSLPPDNVGVIPLGPHYWDIDQGIQKPTGGIYSSSNDLSKFLRYVLTHYNGITSALNWIHSLSPSEGLNSFYGTPWEVFHTDKILSKCQRTVRFITKGGGVPLYTSIIITAPEYDLGFTILVAGNAKLLDKIQEIVTVDAIRGAESVAIQQLQERYTGTYKSTQPELNDSITLLADHRGLVVKEFISNGTDFLKSPLALKLAGLRDGSQPWYLQVVPTLLYRNEEKEQGERWRFTAARERSNEDRGVWDEFCPANVDLPINEVVFWRGNGDEGVTIELPGFKGAKLKRTTNGRTFQYSNEQQDILEL</sequence>
<dbReference type="InterPro" id="IPR012338">
    <property type="entry name" value="Beta-lactam/transpept-like"/>
</dbReference>
<evidence type="ECO:0000256" key="2">
    <source>
        <dbReference type="SAM" id="SignalP"/>
    </source>
</evidence>
<evidence type="ECO:0000313" key="5">
    <source>
        <dbReference type="EMBL" id="KAH7110552.1"/>
    </source>
</evidence>
<evidence type="ECO:0000259" key="3">
    <source>
        <dbReference type="Pfam" id="PF00144"/>
    </source>
</evidence>
<feature type="chain" id="PRO_5040259684" evidence="2">
    <location>
        <begin position="21"/>
        <end position="546"/>
    </location>
</feature>
<dbReference type="Gene3D" id="3.40.710.10">
    <property type="entry name" value="DD-peptidase/beta-lactamase superfamily"/>
    <property type="match status" value="1"/>
</dbReference>
<dbReference type="Pfam" id="PF00144">
    <property type="entry name" value="Beta-lactamase"/>
    <property type="match status" value="1"/>
</dbReference>
<dbReference type="Proteomes" id="UP000700596">
    <property type="component" value="Unassembled WGS sequence"/>
</dbReference>
<dbReference type="InterPro" id="IPR058664">
    <property type="entry name" value="ARB_00930-like_C"/>
</dbReference>
<dbReference type="SUPFAM" id="SSF56601">
    <property type="entry name" value="beta-lactamase/transpeptidase-like"/>
    <property type="match status" value="1"/>
</dbReference>
<dbReference type="PROSITE" id="PS51257">
    <property type="entry name" value="PROKAR_LIPOPROTEIN"/>
    <property type="match status" value="1"/>
</dbReference>
<dbReference type="Pfam" id="PF26335">
    <property type="entry name" value="ARB_00930_C"/>
    <property type="match status" value="1"/>
</dbReference>
<feature type="signal peptide" evidence="2">
    <location>
        <begin position="1"/>
        <end position="20"/>
    </location>
</feature>
<keyword evidence="6" id="KW-1185">Reference proteome</keyword>
<proteinExistence type="inferred from homology"/>
<comment type="similarity">
    <text evidence="1">Belongs to the beta-lactamase family.</text>
</comment>
<keyword evidence="2" id="KW-0732">Signal</keyword>
<name>A0A9P9I866_9PLEO</name>